<evidence type="ECO:0000259" key="12">
    <source>
        <dbReference type="PROSITE" id="PS50102"/>
    </source>
</evidence>
<dbReference type="SUPFAM" id="SSF63570">
    <property type="entry name" value="PABC (PABP) domain"/>
    <property type="match status" value="1"/>
</dbReference>
<comment type="similarity">
    <text evidence="3 10">Belongs to the polyadenylate-binding protein type-1 family.</text>
</comment>
<evidence type="ECO:0000256" key="2">
    <source>
        <dbReference type="ARBA" id="ARBA00004496"/>
    </source>
</evidence>
<comment type="function">
    <text evidence="10">Binds the poly(A) tail of mRNA.</text>
</comment>
<evidence type="ECO:0000256" key="7">
    <source>
        <dbReference type="ARBA" id="ARBA00022884"/>
    </source>
</evidence>
<dbReference type="GO" id="GO:0005634">
    <property type="term" value="C:nucleus"/>
    <property type="evidence" value="ECO:0007669"/>
    <property type="project" value="UniProtKB-SubCell"/>
</dbReference>
<evidence type="ECO:0000256" key="1">
    <source>
        <dbReference type="ARBA" id="ARBA00004123"/>
    </source>
</evidence>
<feature type="domain" description="PABC" evidence="13">
    <location>
        <begin position="613"/>
        <end position="690"/>
    </location>
</feature>
<feature type="domain" description="RRM" evidence="12">
    <location>
        <begin position="244"/>
        <end position="320"/>
    </location>
</feature>
<dbReference type="FunFam" id="3.30.70.330:FF:000564">
    <property type="entry name" value="Polyadenylate-binding protein"/>
    <property type="match status" value="1"/>
</dbReference>
<dbReference type="SMART" id="SM00517">
    <property type="entry name" value="PolyA"/>
    <property type="match status" value="1"/>
</dbReference>
<evidence type="ECO:0000259" key="13">
    <source>
        <dbReference type="PROSITE" id="PS51309"/>
    </source>
</evidence>
<dbReference type="Pfam" id="PF00076">
    <property type="entry name" value="RRM_1"/>
    <property type="match status" value="4"/>
</dbReference>
<dbReference type="EMBL" id="BLBS01000056">
    <property type="protein sequence ID" value="GET93024.1"/>
    <property type="molecule type" value="Genomic_DNA"/>
</dbReference>
<dbReference type="InterPro" id="IPR036053">
    <property type="entry name" value="PABP-dom"/>
</dbReference>
<evidence type="ECO:0000256" key="11">
    <source>
        <dbReference type="SAM" id="MobiDB-lite"/>
    </source>
</evidence>
<dbReference type="PANTHER" id="PTHR24012">
    <property type="entry name" value="RNA BINDING PROTEIN"/>
    <property type="match status" value="1"/>
</dbReference>
<dbReference type="GO" id="GO:0005737">
    <property type="term" value="C:cytoplasm"/>
    <property type="evidence" value="ECO:0007669"/>
    <property type="project" value="UniProtKB-SubCell"/>
</dbReference>
<feature type="region of interest" description="Disordered" evidence="11">
    <location>
        <begin position="597"/>
        <end position="629"/>
    </location>
</feature>
<dbReference type="FunFam" id="3.30.70.330:FF:000779">
    <property type="entry name" value="Polyadenylate-binding protein"/>
    <property type="match status" value="1"/>
</dbReference>
<dbReference type="InterPro" id="IPR006515">
    <property type="entry name" value="PABP_1234"/>
</dbReference>
<dbReference type="SUPFAM" id="SSF54928">
    <property type="entry name" value="RNA-binding domain, RBD"/>
    <property type="match status" value="2"/>
</dbReference>
<comment type="caution">
    <text evidence="14">The sequence shown here is derived from an EMBL/GenBank/DDBJ whole genome shotgun (WGS) entry which is preliminary data.</text>
</comment>
<evidence type="ECO:0000256" key="9">
    <source>
        <dbReference type="PROSITE-ProRule" id="PRU00176"/>
    </source>
</evidence>
<dbReference type="Gene3D" id="1.10.1900.10">
    <property type="entry name" value="c-terminal domain of poly(a) binding protein"/>
    <property type="match status" value="1"/>
</dbReference>
<evidence type="ECO:0000256" key="4">
    <source>
        <dbReference type="ARBA" id="ARBA00022490"/>
    </source>
</evidence>
<comment type="subcellular location">
    <subcellularLocation>
        <location evidence="2 10">Cytoplasm</location>
    </subcellularLocation>
    <subcellularLocation>
        <location evidence="1">Nucleus</location>
    </subcellularLocation>
</comment>
<dbReference type="Pfam" id="PF00658">
    <property type="entry name" value="MLLE"/>
    <property type="match status" value="1"/>
</dbReference>
<keyword evidence="6" id="KW-0810">Translation regulation</keyword>
<dbReference type="PROSITE" id="PS50102">
    <property type="entry name" value="RRM"/>
    <property type="match status" value="4"/>
</dbReference>
<keyword evidence="5" id="KW-0677">Repeat</keyword>
<dbReference type="GO" id="GO:0006417">
    <property type="term" value="P:regulation of translation"/>
    <property type="evidence" value="ECO:0007669"/>
    <property type="project" value="UniProtKB-KW"/>
</dbReference>
<dbReference type="VEuPathDB" id="TriTrypDB:LtaPh_3550100"/>
<dbReference type="InterPro" id="IPR002004">
    <property type="entry name" value="PABP_HYD_C"/>
</dbReference>
<evidence type="ECO:0000256" key="3">
    <source>
        <dbReference type="ARBA" id="ARBA00008557"/>
    </source>
</evidence>
<feature type="domain" description="RRM" evidence="12">
    <location>
        <begin position="338"/>
        <end position="418"/>
    </location>
</feature>
<feature type="region of interest" description="Disordered" evidence="11">
    <location>
        <begin position="547"/>
        <end position="581"/>
    </location>
</feature>
<reference evidence="14" key="1">
    <citation type="submission" date="2019-11" db="EMBL/GenBank/DDBJ databases">
        <title>Leishmania tarentolae CDS.</title>
        <authorList>
            <person name="Goto Y."/>
            <person name="Yamagishi J."/>
        </authorList>
    </citation>
    <scope>NUCLEOTIDE SEQUENCE [LARGE SCALE GENOMIC DNA]</scope>
    <source>
        <strain evidence="14">Parrot Tar II</strain>
    </source>
</reference>
<dbReference type="SMART" id="SM00361">
    <property type="entry name" value="RRM_1"/>
    <property type="match status" value="3"/>
</dbReference>
<keyword evidence="8" id="KW-0539">Nucleus</keyword>
<accession>A0A640KVJ7</accession>
<name>A0A640KVJ7_LEITA</name>
<dbReference type="InterPro" id="IPR012677">
    <property type="entry name" value="Nucleotide-bd_a/b_plait_sf"/>
</dbReference>
<dbReference type="AlphaFoldDB" id="A0A640KVJ7"/>
<dbReference type="InterPro" id="IPR003954">
    <property type="entry name" value="RRM_euk-type"/>
</dbReference>
<dbReference type="FunFam" id="3.30.70.330:FF:000648">
    <property type="entry name" value="Polyadenylate-binding protein"/>
    <property type="match status" value="1"/>
</dbReference>
<evidence type="ECO:0000256" key="10">
    <source>
        <dbReference type="RuleBase" id="RU362004"/>
    </source>
</evidence>
<dbReference type="InterPro" id="IPR035979">
    <property type="entry name" value="RBD_domain_sf"/>
</dbReference>
<evidence type="ECO:0000256" key="8">
    <source>
        <dbReference type="ARBA" id="ARBA00023242"/>
    </source>
</evidence>
<gene>
    <name evidence="14" type="ORF">LtaPh_3550100</name>
</gene>
<dbReference type="FunFam" id="3.30.70.330:FF:000819">
    <property type="entry name" value="Polyadenylate-binding protein"/>
    <property type="match status" value="1"/>
</dbReference>
<dbReference type="Gene3D" id="3.30.70.330">
    <property type="match status" value="4"/>
</dbReference>
<keyword evidence="15" id="KW-1185">Reference proteome</keyword>
<keyword evidence="4 10" id="KW-0963">Cytoplasm</keyword>
<protein>
    <recommendedName>
        <fullName evidence="10">Polyadenylate-binding protein</fullName>
        <shortName evidence="10">PABP</shortName>
    </recommendedName>
</protein>
<dbReference type="OrthoDB" id="19742at2759"/>
<dbReference type="InterPro" id="IPR000504">
    <property type="entry name" value="RRM_dom"/>
</dbReference>
<evidence type="ECO:0000256" key="5">
    <source>
        <dbReference type="ARBA" id="ARBA00022737"/>
    </source>
</evidence>
<keyword evidence="7 9" id="KW-0694">RNA-binding</keyword>
<evidence type="ECO:0000256" key="6">
    <source>
        <dbReference type="ARBA" id="ARBA00022845"/>
    </source>
</evidence>
<sequence length="691" mass="77754">MRICYSCVSACVLWHTTTAPPFFLHTVPLPLTHTPGVSTTRFGHSTSFEHFLFFFLISRVNRLLCLPRRQPPTHIHPPTHSFPSVRAPASLSSHAHAHIRLPNKKRKEHEIRIFVSRAFFSFLYHSLDCPQMTAAVQEAAAPAAHQPQAERPMQIASIYVGDLDATINEPQLVELFKSFGTILNVRVCRDIITQRSLGYGYVNFDNHESAEKAIESMNFKRVGDKCVRLMWQQRDPALRYSGNGNVFVKNLEKDVDSKHLHDIFTKFGAILSCKVMEDEEGKSRGYGFVHFKDETSAKDAIVKMNGAADHAAEDKKSLYVANFIRRNARLAALVANFTNVYIKQVLPTVNKDVIEKFFAKFGGITSAAACKDKSGRVFAFCNFEKHDDAVKAVEAMHDHHVEGITAPGEKLYVQRAQPRSERLIALRQKYMQHQSLGNNLYVRNFDPEFTGADLLELFKEYGEVKSCRVMMSESGASRGFGFVSFSNADEANAALREMNGRMLNGKPLIVNIAQRRDQRYTMLRLQFQQRLQMMMRQMHQPMPFVGGQGRPMRGRGGRPQLGGRAQGHPMPMPSPQQPQALVQPQGFATPSAVGFVQATPKHSPGDAPETPPLPPITPQELESMSPQEQRAALGDRLFLKVYEIAPELAPKITGMFLEMKPKEAYELLNDQKRLEERVTEALCVLKAHQTA</sequence>
<proteinExistence type="inferred from homology"/>
<evidence type="ECO:0000313" key="15">
    <source>
        <dbReference type="Proteomes" id="UP000419144"/>
    </source>
</evidence>
<dbReference type="GO" id="GO:0003723">
    <property type="term" value="F:RNA binding"/>
    <property type="evidence" value="ECO:0007669"/>
    <property type="project" value="UniProtKB-UniRule"/>
</dbReference>
<feature type="domain" description="RRM" evidence="12">
    <location>
        <begin position="438"/>
        <end position="515"/>
    </location>
</feature>
<dbReference type="Proteomes" id="UP000419144">
    <property type="component" value="Unassembled WGS sequence"/>
</dbReference>
<feature type="domain" description="RRM" evidence="12">
    <location>
        <begin position="156"/>
        <end position="234"/>
    </location>
</feature>
<organism evidence="14 15">
    <name type="scientific">Leishmania tarentolae</name>
    <name type="common">Sauroleishmania tarentolae</name>
    <dbReference type="NCBI Taxonomy" id="5689"/>
    <lineage>
        <taxon>Eukaryota</taxon>
        <taxon>Discoba</taxon>
        <taxon>Euglenozoa</taxon>
        <taxon>Kinetoplastea</taxon>
        <taxon>Metakinetoplastina</taxon>
        <taxon>Trypanosomatida</taxon>
        <taxon>Trypanosomatidae</taxon>
        <taxon>Leishmaniinae</taxon>
        <taxon>Leishmania</taxon>
        <taxon>lizard Leishmania</taxon>
    </lineage>
</organism>
<dbReference type="SMART" id="SM00360">
    <property type="entry name" value="RRM"/>
    <property type="match status" value="4"/>
</dbReference>
<evidence type="ECO:0000313" key="14">
    <source>
        <dbReference type="EMBL" id="GET93024.1"/>
    </source>
</evidence>
<dbReference type="PROSITE" id="PS51309">
    <property type="entry name" value="PABC"/>
    <property type="match status" value="1"/>
</dbReference>
<dbReference type="FunFam" id="1.10.1900.10:FF:000006">
    <property type="entry name" value="Polyadenylate-binding protein"/>
    <property type="match status" value="1"/>
</dbReference>
<dbReference type="NCBIfam" id="TIGR01628">
    <property type="entry name" value="PABP-1234"/>
    <property type="match status" value="1"/>
</dbReference>